<comment type="caution">
    <text evidence="6">The sequence shown here is derived from an EMBL/GenBank/DDBJ whole genome shotgun (WGS) entry which is preliminary data.</text>
</comment>
<organism evidence="6 7">
    <name type="scientific">Weissella confusa</name>
    <name type="common">Lactobacillus confusus</name>
    <dbReference type="NCBI Taxonomy" id="1583"/>
    <lineage>
        <taxon>Bacteria</taxon>
        <taxon>Bacillati</taxon>
        <taxon>Bacillota</taxon>
        <taxon>Bacilli</taxon>
        <taxon>Lactobacillales</taxon>
        <taxon>Lactobacillaceae</taxon>
        <taxon>Weissella</taxon>
    </lineage>
</organism>
<feature type="domain" description="HTH marR-type" evidence="4">
    <location>
        <begin position="1"/>
        <end position="145"/>
    </location>
</feature>
<reference evidence="6 7" key="2">
    <citation type="journal article" date="2021" name="Int. J. Food Microbiol.">
        <title>Safety demonstration of a microbial species for use in the food chain: Weissella confusa.</title>
        <authorList>
            <person name="Bourdichon F."/>
            <person name="Patrone V."/>
            <person name="Fontana A."/>
            <person name="Milani G."/>
            <person name="Morelli L."/>
        </authorList>
    </citation>
    <scope>NUCLEOTIDE SEQUENCE [LARGE SCALE GENOMIC DNA]</scope>
    <source>
        <strain evidence="5">CCUG 30943</strain>
        <strain evidence="6 7">CCUG 43002</strain>
    </source>
</reference>
<dbReference type="RefSeq" id="WP_003608505.1">
    <property type="nucleotide sequence ID" value="NZ_ALXH01000089.1"/>
</dbReference>
<keyword evidence="2" id="KW-0238">DNA-binding</keyword>
<dbReference type="PROSITE" id="PS50995">
    <property type="entry name" value="HTH_MARR_2"/>
    <property type="match status" value="1"/>
</dbReference>
<dbReference type="GO" id="GO:0003700">
    <property type="term" value="F:DNA-binding transcription factor activity"/>
    <property type="evidence" value="ECO:0007669"/>
    <property type="project" value="InterPro"/>
</dbReference>
<evidence type="ECO:0000256" key="3">
    <source>
        <dbReference type="ARBA" id="ARBA00023163"/>
    </source>
</evidence>
<evidence type="ECO:0000256" key="1">
    <source>
        <dbReference type="ARBA" id="ARBA00023015"/>
    </source>
</evidence>
<dbReference type="GeneID" id="57977865"/>
<evidence type="ECO:0000256" key="2">
    <source>
        <dbReference type="ARBA" id="ARBA00023125"/>
    </source>
</evidence>
<proteinExistence type="predicted"/>
<keyword evidence="7" id="KW-1185">Reference proteome</keyword>
<dbReference type="Proteomes" id="UP000728106">
    <property type="component" value="Unassembled WGS sequence"/>
</dbReference>
<gene>
    <name evidence="6" type="ORF">HAU20_05875</name>
    <name evidence="5" type="ORF">HAU43_04070</name>
</gene>
<accession>A0A1T4J8G8</accession>
<dbReference type="InterPro" id="IPR000835">
    <property type="entry name" value="HTH_MarR-typ"/>
</dbReference>
<dbReference type="GO" id="GO:0003677">
    <property type="term" value="F:DNA binding"/>
    <property type="evidence" value="ECO:0007669"/>
    <property type="project" value="UniProtKB-KW"/>
</dbReference>
<dbReference type="InterPro" id="IPR052067">
    <property type="entry name" value="Metal_resp_HTH_trans_reg"/>
</dbReference>
<dbReference type="SUPFAM" id="SSF46785">
    <property type="entry name" value="Winged helix' DNA-binding domain"/>
    <property type="match status" value="1"/>
</dbReference>
<dbReference type="PANTHER" id="PTHR35790">
    <property type="entry name" value="HTH-TYPE TRANSCRIPTIONAL REGULATOR PCHR"/>
    <property type="match status" value="1"/>
</dbReference>
<dbReference type="EMBL" id="JAAOCP010000006">
    <property type="protein sequence ID" value="MBJ7638915.1"/>
    <property type="molecule type" value="Genomic_DNA"/>
</dbReference>
<dbReference type="PROSITE" id="PS01117">
    <property type="entry name" value="HTH_MARR_1"/>
    <property type="match status" value="1"/>
</dbReference>
<dbReference type="InterPro" id="IPR023187">
    <property type="entry name" value="Tscrpt_reg_MarR-type_CS"/>
</dbReference>
<dbReference type="AlphaFoldDB" id="A0A1T4J8G8"/>
<dbReference type="SMART" id="SM00347">
    <property type="entry name" value="HTH_MARR"/>
    <property type="match status" value="1"/>
</dbReference>
<name>A0A1T4J8G8_WEICO</name>
<dbReference type="InterPro" id="IPR036388">
    <property type="entry name" value="WH-like_DNA-bd_sf"/>
</dbReference>
<keyword evidence="1" id="KW-0805">Transcription regulation</keyword>
<dbReference type="EMBL" id="JAAOCX010000004">
    <property type="protein sequence ID" value="MBJ7632265.1"/>
    <property type="molecule type" value="Genomic_DNA"/>
</dbReference>
<reference evidence="6" key="1">
    <citation type="submission" date="2020-02" db="EMBL/GenBank/DDBJ databases">
        <authorList>
            <person name="Fontana A."/>
            <person name="Patrone V."/>
            <person name="Morelli L."/>
        </authorList>
    </citation>
    <scope>NUCLEOTIDE SEQUENCE</scope>
    <source>
        <strain evidence="5">CCUG 30943</strain>
        <strain evidence="6">CCUG 43002</strain>
    </source>
</reference>
<sequence length="153" mass="17687">MDQQRVFIQSYMSLMSKLVGLNQSKMSEKLADYRHPEVETLEFIANHPDDANVTKLAEYSDMTRGAITKITNKMIEKGLVTDYKKPENKKERYFTLTDKGREVNEVHESLNNEFFDRDKPVFDAVSSADIDKMIAFAQTYSQFLDAEIAKTKE</sequence>
<protein>
    <submittedName>
        <fullName evidence="6">MarR family transcriptional regulator</fullName>
    </submittedName>
</protein>
<dbReference type="Proteomes" id="UP000808038">
    <property type="component" value="Unassembled WGS sequence"/>
</dbReference>
<evidence type="ECO:0000259" key="4">
    <source>
        <dbReference type="PROSITE" id="PS50995"/>
    </source>
</evidence>
<dbReference type="PANTHER" id="PTHR35790:SF4">
    <property type="entry name" value="HTH-TYPE TRANSCRIPTIONAL REGULATOR PCHR"/>
    <property type="match status" value="1"/>
</dbReference>
<evidence type="ECO:0000313" key="6">
    <source>
        <dbReference type="EMBL" id="MBJ7638915.1"/>
    </source>
</evidence>
<dbReference type="Pfam" id="PF01047">
    <property type="entry name" value="MarR"/>
    <property type="match status" value="1"/>
</dbReference>
<evidence type="ECO:0000313" key="5">
    <source>
        <dbReference type="EMBL" id="MBJ7632265.1"/>
    </source>
</evidence>
<dbReference type="InterPro" id="IPR036390">
    <property type="entry name" value="WH_DNA-bd_sf"/>
</dbReference>
<keyword evidence="3" id="KW-0804">Transcription</keyword>
<evidence type="ECO:0000313" key="7">
    <source>
        <dbReference type="Proteomes" id="UP000728106"/>
    </source>
</evidence>
<dbReference type="Gene3D" id="1.10.10.10">
    <property type="entry name" value="Winged helix-like DNA-binding domain superfamily/Winged helix DNA-binding domain"/>
    <property type="match status" value="1"/>
</dbReference>